<dbReference type="OrthoDB" id="6250964at2759"/>
<keyword evidence="5" id="KW-1185">Reference proteome</keyword>
<dbReference type="Gene3D" id="2.60.40.10">
    <property type="entry name" value="Immunoglobulins"/>
    <property type="match status" value="1"/>
</dbReference>
<sequence>MTTRLLQPNHNDTHYSAQQGNSILFPSSDGICGSVNDKPKRGAPESPHDCLVTNQTLDSLTIECQAGHNGSLPQIFHMEIYNSLVEHMADNLTRLDKPRFKVTDLSPSTSYVLVIYASNVKGRSDSVALVATTLSTAGRRTVQNEKLPFNPIISILIGVAILFVVVGVAVVIIIIKTYTSKQEATKDTVIAETSTECDTPKKDLVDNSESGSNKGPDIIPLSIDPDAFRCTRVNSRLSDDQSDTGLTNHRLPSKP</sequence>
<dbReference type="PANTHER" id="PTHR23278:SF19">
    <property type="entry name" value="OBSCURIN"/>
    <property type="match status" value="1"/>
</dbReference>
<feature type="domain" description="Fibronectin type-III" evidence="3">
    <location>
        <begin position="43"/>
        <end position="139"/>
    </location>
</feature>
<gene>
    <name evidence="4" type="primary">AVEN_206188_1</name>
    <name evidence="4" type="ORF">TNIN_127021</name>
</gene>
<evidence type="ECO:0000259" key="3">
    <source>
        <dbReference type="PROSITE" id="PS50853"/>
    </source>
</evidence>
<evidence type="ECO:0000256" key="2">
    <source>
        <dbReference type="SAM" id="Phobius"/>
    </source>
</evidence>
<evidence type="ECO:0000256" key="1">
    <source>
        <dbReference type="SAM" id="MobiDB-lite"/>
    </source>
</evidence>
<evidence type="ECO:0000313" key="5">
    <source>
        <dbReference type="Proteomes" id="UP000886998"/>
    </source>
</evidence>
<organism evidence="4 5">
    <name type="scientific">Trichonephila inaurata madagascariensis</name>
    <dbReference type="NCBI Taxonomy" id="2747483"/>
    <lineage>
        <taxon>Eukaryota</taxon>
        <taxon>Metazoa</taxon>
        <taxon>Ecdysozoa</taxon>
        <taxon>Arthropoda</taxon>
        <taxon>Chelicerata</taxon>
        <taxon>Arachnida</taxon>
        <taxon>Araneae</taxon>
        <taxon>Araneomorphae</taxon>
        <taxon>Entelegynae</taxon>
        <taxon>Araneoidea</taxon>
        <taxon>Nephilidae</taxon>
        <taxon>Trichonephila</taxon>
        <taxon>Trichonephila inaurata</taxon>
    </lineage>
</organism>
<keyword evidence="2" id="KW-1133">Transmembrane helix</keyword>
<keyword evidence="2" id="KW-0812">Transmembrane</keyword>
<dbReference type="InterPro" id="IPR013783">
    <property type="entry name" value="Ig-like_fold"/>
</dbReference>
<evidence type="ECO:0000313" key="4">
    <source>
        <dbReference type="EMBL" id="GFY39858.1"/>
    </source>
</evidence>
<dbReference type="PANTHER" id="PTHR23278">
    <property type="entry name" value="SIDESTEP PROTEIN"/>
    <property type="match status" value="1"/>
</dbReference>
<feature type="region of interest" description="Disordered" evidence="1">
    <location>
        <begin position="200"/>
        <end position="255"/>
    </location>
</feature>
<dbReference type="SUPFAM" id="SSF49265">
    <property type="entry name" value="Fibronectin type III"/>
    <property type="match status" value="1"/>
</dbReference>
<comment type="caution">
    <text evidence="4">The sequence shown here is derived from an EMBL/GenBank/DDBJ whole genome shotgun (WGS) entry which is preliminary data.</text>
</comment>
<dbReference type="Proteomes" id="UP000886998">
    <property type="component" value="Unassembled WGS sequence"/>
</dbReference>
<dbReference type="PROSITE" id="PS50853">
    <property type="entry name" value="FN3"/>
    <property type="match status" value="1"/>
</dbReference>
<dbReference type="EMBL" id="BMAV01001556">
    <property type="protein sequence ID" value="GFY39858.1"/>
    <property type="molecule type" value="Genomic_DNA"/>
</dbReference>
<keyword evidence="2" id="KW-0472">Membrane</keyword>
<name>A0A8X7BQR0_9ARAC</name>
<protein>
    <submittedName>
        <fullName evidence="4">Fibronectin type-III domain-containing protein</fullName>
    </submittedName>
</protein>
<feature type="transmembrane region" description="Helical" evidence="2">
    <location>
        <begin position="152"/>
        <end position="175"/>
    </location>
</feature>
<dbReference type="InterPro" id="IPR003961">
    <property type="entry name" value="FN3_dom"/>
</dbReference>
<dbReference type="AlphaFoldDB" id="A0A8X7BQR0"/>
<accession>A0A8X7BQR0</accession>
<dbReference type="InterPro" id="IPR036116">
    <property type="entry name" value="FN3_sf"/>
</dbReference>
<dbReference type="CDD" id="cd00063">
    <property type="entry name" value="FN3"/>
    <property type="match status" value="1"/>
</dbReference>
<proteinExistence type="predicted"/>
<reference evidence="4" key="1">
    <citation type="submission" date="2020-08" db="EMBL/GenBank/DDBJ databases">
        <title>Multicomponent nature underlies the extraordinary mechanical properties of spider dragline silk.</title>
        <authorList>
            <person name="Kono N."/>
            <person name="Nakamura H."/>
            <person name="Mori M."/>
            <person name="Yoshida Y."/>
            <person name="Ohtoshi R."/>
            <person name="Malay A.D."/>
            <person name="Moran D.A.P."/>
            <person name="Tomita M."/>
            <person name="Numata K."/>
            <person name="Arakawa K."/>
        </authorList>
    </citation>
    <scope>NUCLEOTIDE SEQUENCE</scope>
</reference>